<evidence type="ECO:0000256" key="7">
    <source>
        <dbReference type="RuleBase" id="RU000461"/>
    </source>
</evidence>
<dbReference type="AlphaFoldDB" id="A0A0L0JRH8"/>
<evidence type="ECO:0000313" key="10">
    <source>
        <dbReference type="Proteomes" id="UP000037151"/>
    </source>
</evidence>
<protein>
    <submittedName>
        <fullName evidence="9">Cytochrome P450</fullName>
    </submittedName>
</protein>
<dbReference type="RefSeq" id="WP_050373944.1">
    <property type="nucleotide sequence ID" value="NZ_KQ257831.1"/>
</dbReference>
<evidence type="ECO:0000256" key="3">
    <source>
        <dbReference type="ARBA" id="ARBA00022723"/>
    </source>
</evidence>
<feature type="region of interest" description="Disordered" evidence="8">
    <location>
        <begin position="63"/>
        <end position="82"/>
    </location>
</feature>
<evidence type="ECO:0000256" key="1">
    <source>
        <dbReference type="ARBA" id="ARBA00010617"/>
    </source>
</evidence>
<dbReference type="InterPro" id="IPR002397">
    <property type="entry name" value="Cyt_P450_B"/>
</dbReference>
<dbReference type="PRINTS" id="PR00359">
    <property type="entry name" value="BP450"/>
</dbReference>
<dbReference type="Pfam" id="PF00067">
    <property type="entry name" value="p450"/>
    <property type="match status" value="1"/>
</dbReference>
<reference evidence="10" key="1">
    <citation type="submission" date="2014-07" db="EMBL/GenBank/DDBJ databases">
        <title>Genome sequencing of plant-pathogenic Streptomyces species.</title>
        <authorList>
            <person name="Harrison J."/>
            <person name="Sapp M."/>
            <person name="Thwaites R."/>
            <person name="Studholme D.J."/>
        </authorList>
    </citation>
    <scope>NUCLEOTIDE SEQUENCE [LARGE SCALE GENOMIC DNA]</scope>
    <source>
        <strain evidence="10">NCPPB 4445</strain>
    </source>
</reference>
<dbReference type="GO" id="GO:0005506">
    <property type="term" value="F:iron ion binding"/>
    <property type="evidence" value="ECO:0007669"/>
    <property type="project" value="InterPro"/>
</dbReference>
<dbReference type="Gene3D" id="1.10.630.10">
    <property type="entry name" value="Cytochrome P450"/>
    <property type="match status" value="1"/>
</dbReference>
<evidence type="ECO:0000256" key="8">
    <source>
        <dbReference type="SAM" id="MobiDB-lite"/>
    </source>
</evidence>
<dbReference type="Proteomes" id="UP000037151">
    <property type="component" value="Unassembled WGS sequence"/>
</dbReference>
<evidence type="ECO:0000256" key="6">
    <source>
        <dbReference type="ARBA" id="ARBA00023033"/>
    </source>
</evidence>
<dbReference type="OrthoDB" id="3664945at2"/>
<keyword evidence="2 7" id="KW-0349">Heme</keyword>
<keyword evidence="3 7" id="KW-0479">Metal-binding</keyword>
<organism evidence="9 10">
    <name type="scientific">Streptomyces acidiscabies</name>
    <dbReference type="NCBI Taxonomy" id="42234"/>
    <lineage>
        <taxon>Bacteria</taxon>
        <taxon>Bacillati</taxon>
        <taxon>Actinomycetota</taxon>
        <taxon>Actinomycetes</taxon>
        <taxon>Kitasatosporales</taxon>
        <taxon>Streptomycetaceae</taxon>
        <taxon>Streptomyces</taxon>
    </lineage>
</organism>
<evidence type="ECO:0000313" key="9">
    <source>
        <dbReference type="EMBL" id="KND28382.1"/>
    </source>
</evidence>
<dbReference type="GO" id="GO:0016705">
    <property type="term" value="F:oxidoreductase activity, acting on paired donors, with incorporation or reduction of molecular oxygen"/>
    <property type="evidence" value="ECO:0007669"/>
    <property type="project" value="InterPro"/>
</dbReference>
<accession>A0A0L0JRH8</accession>
<dbReference type="PRINTS" id="PR00385">
    <property type="entry name" value="P450"/>
</dbReference>
<dbReference type="InterPro" id="IPR036396">
    <property type="entry name" value="Cyt_P450_sf"/>
</dbReference>
<dbReference type="GO" id="GO:0004497">
    <property type="term" value="F:monooxygenase activity"/>
    <property type="evidence" value="ECO:0007669"/>
    <property type="project" value="UniProtKB-KW"/>
</dbReference>
<evidence type="ECO:0000256" key="5">
    <source>
        <dbReference type="ARBA" id="ARBA00023004"/>
    </source>
</evidence>
<sequence>MTSLPTVPAFTLTRPQDAPLDPPPLYTRLREEQPVTRVSLWEGRLTPWLVTRWEDARAVLGSPAFSTDPTHPGAPTFQEDAQPGPRGFFQNFDDPIHAAMRRTLTREFMVKRVDALRPAIARLTDELLTGLTELSGPADFVEHFALPLPSLVICELLGVPYEEHPFFQEQSKVLVDLNATGKENARAFANLAEYLLGLVQTKRATPGDDVVTRLAAQADEGVITDQDAADLSAFLLFAGHETTANMIALSTITLLNHPDQIPHILGGPDQVASAVEELLRYLSIVHGGLRRTAVDDVTIGGVTIHAGEGVIVPVHIANRDPEFFSNPDDFDLDRANVRQHLAFGYGIHQCLGQPLARAELQVVLPEVFRRLPDLKIAVPMEEIAFKQATAVYGVRELPVTW</sequence>
<dbReference type="CDD" id="cd11030">
    <property type="entry name" value="CYP105-like"/>
    <property type="match status" value="1"/>
</dbReference>
<comment type="similarity">
    <text evidence="1 7">Belongs to the cytochrome P450 family.</text>
</comment>
<dbReference type="PANTHER" id="PTHR46696">
    <property type="entry name" value="P450, PUTATIVE (EUROFUNG)-RELATED"/>
    <property type="match status" value="1"/>
</dbReference>
<dbReference type="InterPro" id="IPR017972">
    <property type="entry name" value="Cyt_P450_CS"/>
</dbReference>
<name>A0A0L0JRH8_9ACTN</name>
<dbReference type="PROSITE" id="PS00086">
    <property type="entry name" value="CYTOCHROME_P450"/>
    <property type="match status" value="1"/>
</dbReference>
<keyword evidence="4 7" id="KW-0560">Oxidoreductase</keyword>
<dbReference type="EMBL" id="JPPY01000189">
    <property type="protein sequence ID" value="KND28382.1"/>
    <property type="molecule type" value="Genomic_DNA"/>
</dbReference>
<keyword evidence="5 7" id="KW-0408">Iron</keyword>
<dbReference type="FunFam" id="1.10.630.10:FF:000018">
    <property type="entry name" value="Cytochrome P450 monooxygenase"/>
    <property type="match status" value="1"/>
</dbReference>
<evidence type="ECO:0000256" key="4">
    <source>
        <dbReference type="ARBA" id="ARBA00023002"/>
    </source>
</evidence>
<dbReference type="GO" id="GO:0020037">
    <property type="term" value="F:heme binding"/>
    <property type="evidence" value="ECO:0007669"/>
    <property type="project" value="InterPro"/>
</dbReference>
<dbReference type="InterPro" id="IPR001128">
    <property type="entry name" value="Cyt_P450"/>
</dbReference>
<keyword evidence="6 7" id="KW-0503">Monooxygenase</keyword>
<evidence type="ECO:0000256" key="2">
    <source>
        <dbReference type="ARBA" id="ARBA00022617"/>
    </source>
</evidence>
<dbReference type="SUPFAM" id="SSF48264">
    <property type="entry name" value="Cytochrome P450"/>
    <property type="match status" value="1"/>
</dbReference>
<proteinExistence type="inferred from homology"/>
<gene>
    <name evidence="9" type="ORF">IQ63_33485</name>
</gene>
<feature type="region of interest" description="Disordered" evidence="8">
    <location>
        <begin position="1"/>
        <end position="24"/>
    </location>
</feature>
<dbReference type="PANTHER" id="PTHR46696:SF1">
    <property type="entry name" value="CYTOCHROME P450 YJIB-RELATED"/>
    <property type="match status" value="1"/>
</dbReference>
<comment type="caution">
    <text evidence="9">The sequence shown here is derived from an EMBL/GenBank/DDBJ whole genome shotgun (WGS) entry which is preliminary data.</text>
</comment>
<dbReference type="PATRIC" id="fig|42234.21.peg.6899"/>